<sequence>MDEKDLPSSSDESDADFVPKEEDNSGSGSEVSDCVGSDEEDELKKGKKRKKKTRKLSKKVKGNKNEEEEEAEEKGEEKSKIDVDALWTDFKKDVDSMDKKKTADTKPEAEPSVTNHQNSDQNKPIVNKTRTIPNFPNRGRGGGLSSVLNQIGKKDKMSTLKKSQLDWNNFKKSEGIEEEIKQHNRGKDGYLERQDFLQRTDLRQFEIEKDLRSARRKF</sequence>
<feature type="compositionally biased region" description="Basic residues" evidence="3">
    <location>
        <begin position="45"/>
        <end position="62"/>
    </location>
</feature>
<feature type="region of interest" description="Disordered" evidence="3">
    <location>
        <begin position="1"/>
        <end position="145"/>
    </location>
</feature>
<feature type="compositionally biased region" description="Basic and acidic residues" evidence="3">
    <location>
        <begin position="75"/>
        <end position="109"/>
    </location>
</feature>
<dbReference type="InterPro" id="IPR027124">
    <property type="entry name" value="Swc5/CFDP1/2"/>
</dbReference>
<dbReference type="PANTHER" id="PTHR48407:SF1">
    <property type="entry name" value="CRANIOFACIAL DEVELOPMENT PROTEIN 1"/>
    <property type="match status" value="1"/>
</dbReference>
<proteinExistence type="predicted"/>
<reference evidence="5 6" key="1">
    <citation type="submission" date="2023-10" db="EMBL/GenBank/DDBJ databases">
        <title>Genomes of two closely related lineages of the louse Polyplax serrata with different host specificities.</title>
        <authorList>
            <person name="Martinu J."/>
            <person name="Tarabai H."/>
            <person name="Stefka J."/>
            <person name="Hypsa V."/>
        </authorList>
    </citation>
    <scope>NUCLEOTIDE SEQUENCE [LARGE SCALE GENOMIC DNA]</scope>
    <source>
        <strain evidence="5">HR10_N</strain>
    </source>
</reference>
<dbReference type="Proteomes" id="UP001372834">
    <property type="component" value="Unassembled WGS sequence"/>
</dbReference>
<evidence type="ECO:0000313" key="6">
    <source>
        <dbReference type="Proteomes" id="UP001372834"/>
    </source>
</evidence>
<comment type="caution">
    <text evidence="5">The sequence shown here is derived from an EMBL/GenBank/DDBJ whole genome shotgun (WGS) entry which is preliminary data.</text>
</comment>
<evidence type="ECO:0000256" key="2">
    <source>
        <dbReference type="ARBA" id="ARBA00030244"/>
    </source>
</evidence>
<dbReference type="GO" id="GO:0000812">
    <property type="term" value="C:Swr1 complex"/>
    <property type="evidence" value="ECO:0007669"/>
    <property type="project" value="TreeGrafter"/>
</dbReference>
<protein>
    <recommendedName>
        <fullName evidence="1">Craniofacial development protein 1</fullName>
    </recommendedName>
    <alternativeName>
        <fullName evidence="2">Bucentaur</fullName>
    </alternativeName>
</protein>
<evidence type="ECO:0000256" key="1">
    <source>
        <dbReference type="ARBA" id="ARBA00019033"/>
    </source>
</evidence>
<evidence type="ECO:0000259" key="4">
    <source>
        <dbReference type="PROSITE" id="PS51279"/>
    </source>
</evidence>
<dbReference type="PANTHER" id="PTHR48407">
    <property type="entry name" value="CRANIOFACIAL DEVELOPMENT PROTEIN 1"/>
    <property type="match status" value="1"/>
</dbReference>
<feature type="compositionally biased region" description="Polar residues" evidence="3">
    <location>
        <begin position="112"/>
        <end position="134"/>
    </location>
</feature>
<dbReference type="Pfam" id="PF07572">
    <property type="entry name" value="BCNT"/>
    <property type="match status" value="1"/>
</dbReference>
<evidence type="ECO:0000313" key="5">
    <source>
        <dbReference type="EMBL" id="KAK6625303.1"/>
    </source>
</evidence>
<dbReference type="AlphaFoldDB" id="A0AAN8P074"/>
<gene>
    <name evidence="5" type="ORF">RUM43_005597</name>
</gene>
<organism evidence="5 6">
    <name type="scientific">Polyplax serrata</name>
    <name type="common">Common mouse louse</name>
    <dbReference type="NCBI Taxonomy" id="468196"/>
    <lineage>
        <taxon>Eukaryota</taxon>
        <taxon>Metazoa</taxon>
        <taxon>Ecdysozoa</taxon>
        <taxon>Arthropoda</taxon>
        <taxon>Hexapoda</taxon>
        <taxon>Insecta</taxon>
        <taxon>Pterygota</taxon>
        <taxon>Neoptera</taxon>
        <taxon>Paraneoptera</taxon>
        <taxon>Psocodea</taxon>
        <taxon>Troctomorpha</taxon>
        <taxon>Phthiraptera</taxon>
        <taxon>Anoplura</taxon>
        <taxon>Polyplacidae</taxon>
        <taxon>Polyplax</taxon>
    </lineage>
</organism>
<evidence type="ECO:0000256" key="3">
    <source>
        <dbReference type="SAM" id="MobiDB-lite"/>
    </source>
</evidence>
<dbReference type="EMBL" id="JAWJWE010000037">
    <property type="protein sequence ID" value="KAK6625303.1"/>
    <property type="molecule type" value="Genomic_DNA"/>
</dbReference>
<dbReference type="InterPro" id="IPR011421">
    <property type="entry name" value="BCNT-C"/>
</dbReference>
<accession>A0AAN8P074</accession>
<name>A0AAN8P074_POLSC</name>
<dbReference type="PROSITE" id="PS51279">
    <property type="entry name" value="BCNT_C"/>
    <property type="match status" value="1"/>
</dbReference>
<feature type="domain" description="BCNT-C" evidence="4">
    <location>
        <begin position="138"/>
        <end position="218"/>
    </location>
</feature>